<reference evidence="5" key="1">
    <citation type="submission" date="2020-07" db="EMBL/GenBank/DDBJ databases">
        <title>Methanobacterium. sp. MethCan genome.</title>
        <authorList>
            <person name="Postec A."/>
            <person name="Quemeneur M."/>
        </authorList>
    </citation>
    <scope>NUCLEOTIDE SEQUENCE</scope>
    <source>
        <strain evidence="5">MethCAN</strain>
    </source>
</reference>
<sequence length="186" mass="20887">MINYQGILIKTHESVPQPSMDTYFLLENLNIKRTDEILEIGTGAGLVTVYCAQRTRNVVATDISEKSLRCSLANIIANRTYNTQLKKGELFESVENEKFDLIIFNLSQLLATSTDLNPEKLLTGFTKKVRDYLKPEGRFQVLVPGILASEDTVSTIEQNNFMVDLIPHDKSPTGDYIIKVDLKGDS</sequence>
<dbReference type="CDD" id="cd02440">
    <property type="entry name" value="AdoMet_MTases"/>
    <property type="match status" value="1"/>
</dbReference>
<dbReference type="GO" id="GO:0035657">
    <property type="term" value="C:eRF1 methyltransferase complex"/>
    <property type="evidence" value="ECO:0007669"/>
    <property type="project" value="TreeGrafter"/>
</dbReference>
<evidence type="ECO:0000313" key="6">
    <source>
        <dbReference type="Proteomes" id="UP000681041"/>
    </source>
</evidence>
<dbReference type="Proteomes" id="UP000681041">
    <property type="component" value="Chromosome"/>
</dbReference>
<evidence type="ECO:0000256" key="3">
    <source>
        <dbReference type="ARBA" id="ARBA00022691"/>
    </source>
</evidence>
<keyword evidence="6" id="KW-1185">Reference proteome</keyword>
<dbReference type="PANTHER" id="PTHR45875">
    <property type="entry name" value="METHYLTRANSFERASE N6AMT1"/>
    <property type="match status" value="1"/>
</dbReference>
<protein>
    <submittedName>
        <fullName evidence="5">Methyltransferase</fullName>
    </submittedName>
</protein>
<gene>
    <name evidence="5" type="ORF">HYG87_00800</name>
</gene>
<dbReference type="RefSeq" id="WP_211533349.1">
    <property type="nucleotide sequence ID" value="NZ_CP058560.1"/>
</dbReference>
<evidence type="ECO:0000313" key="5">
    <source>
        <dbReference type="EMBL" id="QUH22404.1"/>
    </source>
</evidence>
<dbReference type="SUPFAM" id="SSF53335">
    <property type="entry name" value="S-adenosyl-L-methionine-dependent methyltransferases"/>
    <property type="match status" value="1"/>
</dbReference>
<name>A0A8T8K217_9EURY</name>
<keyword evidence="2" id="KW-0808">Transferase</keyword>
<dbReference type="Gene3D" id="3.40.50.150">
    <property type="entry name" value="Vaccinia Virus protein VP39"/>
    <property type="match status" value="1"/>
</dbReference>
<feature type="domain" description="Methyltransferase small" evidence="4">
    <location>
        <begin position="22"/>
        <end position="150"/>
    </location>
</feature>
<dbReference type="GO" id="GO:0008276">
    <property type="term" value="F:protein methyltransferase activity"/>
    <property type="evidence" value="ECO:0007669"/>
    <property type="project" value="TreeGrafter"/>
</dbReference>
<dbReference type="InterPro" id="IPR007848">
    <property type="entry name" value="Small_mtfrase_dom"/>
</dbReference>
<dbReference type="PANTHER" id="PTHR45875:SF1">
    <property type="entry name" value="METHYLTRANSFERASE N6AMT1"/>
    <property type="match status" value="1"/>
</dbReference>
<evidence type="ECO:0000256" key="2">
    <source>
        <dbReference type="ARBA" id="ARBA00022679"/>
    </source>
</evidence>
<proteinExistence type="predicted"/>
<dbReference type="OrthoDB" id="27149at2157"/>
<accession>A0A8T8K217</accession>
<dbReference type="InterPro" id="IPR052190">
    <property type="entry name" value="Euk-Arch_PrmC-MTase"/>
</dbReference>
<organism evidence="5 6">
    <name type="scientific">Methanobacterium alkalithermotolerans</name>
    <dbReference type="NCBI Taxonomy" id="2731220"/>
    <lineage>
        <taxon>Archaea</taxon>
        <taxon>Methanobacteriati</taxon>
        <taxon>Methanobacteriota</taxon>
        <taxon>Methanomada group</taxon>
        <taxon>Methanobacteria</taxon>
        <taxon>Methanobacteriales</taxon>
        <taxon>Methanobacteriaceae</taxon>
        <taxon>Methanobacterium</taxon>
    </lineage>
</organism>
<dbReference type="GO" id="GO:0032259">
    <property type="term" value="P:methylation"/>
    <property type="evidence" value="ECO:0007669"/>
    <property type="project" value="UniProtKB-KW"/>
</dbReference>
<dbReference type="InterPro" id="IPR029063">
    <property type="entry name" value="SAM-dependent_MTases_sf"/>
</dbReference>
<dbReference type="GO" id="GO:0008757">
    <property type="term" value="F:S-adenosylmethionine-dependent methyltransferase activity"/>
    <property type="evidence" value="ECO:0007669"/>
    <property type="project" value="TreeGrafter"/>
</dbReference>
<keyword evidence="3" id="KW-0949">S-adenosyl-L-methionine</keyword>
<keyword evidence="1 5" id="KW-0489">Methyltransferase</keyword>
<dbReference type="EMBL" id="CP058560">
    <property type="protein sequence ID" value="QUH22404.1"/>
    <property type="molecule type" value="Genomic_DNA"/>
</dbReference>
<dbReference type="GeneID" id="64819258"/>
<evidence type="ECO:0000259" key="4">
    <source>
        <dbReference type="Pfam" id="PF05175"/>
    </source>
</evidence>
<dbReference type="Pfam" id="PF05175">
    <property type="entry name" value="MTS"/>
    <property type="match status" value="1"/>
</dbReference>
<dbReference type="AlphaFoldDB" id="A0A8T8K217"/>
<dbReference type="KEGG" id="meme:HYG87_00800"/>
<evidence type="ECO:0000256" key="1">
    <source>
        <dbReference type="ARBA" id="ARBA00022603"/>
    </source>
</evidence>